<dbReference type="AlphaFoldDB" id="Q756C6"/>
<dbReference type="EMBL" id="AE016818">
    <property type="protein sequence ID" value="AAS53021.1"/>
    <property type="molecule type" value="Genomic_DNA"/>
</dbReference>
<dbReference type="GO" id="GO:0006400">
    <property type="term" value="P:tRNA modification"/>
    <property type="evidence" value="ECO:0000318"/>
    <property type="project" value="GO_Central"/>
</dbReference>
<evidence type="ECO:0000313" key="8">
    <source>
        <dbReference type="EMBL" id="AAS53021.1"/>
    </source>
</evidence>
<dbReference type="Proteomes" id="UP000000591">
    <property type="component" value="Chromosome V"/>
</dbReference>
<dbReference type="Gene3D" id="3.30.160.60">
    <property type="entry name" value="Classic Zinc Finger"/>
    <property type="match status" value="1"/>
</dbReference>
<comment type="similarity">
    <text evidence="1 5 7">Belongs to the IPP transferase family.</text>
</comment>
<dbReference type="GO" id="GO:0052381">
    <property type="term" value="F:tRNA dimethylallyltransferase activity"/>
    <property type="evidence" value="ECO:0000318"/>
    <property type="project" value="GO_Central"/>
</dbReference>
<dbReference type="EC" id="2.5.1.75" evidence="5 6"/>
<reference evidence="9" key="2">
    <citation type="journal article" date="2013" name="G3 (Bethesda)">
        <title>Genomes of Ashbya fungi isolated from insects reveal four mating-type loci, numerous translocations, lack of transposons, and distinct gene duplications.</title>
        <authorList>
            <person name="Dietrich F.S."/>
            <person name="Voegeli S."/>
            <person name="Kuo S."/>
            <person name="Philippsen P."/>
        </authorList>
    </citation>
    <scope>GENOME REANNOTATION</scope>
    <source>
        <strain evidence="9">ATCC 10895 / CBS 109.51 / FGSC 9923 / NRRL Y-1056</strain>
    </source>
</reference>
<dbReference type="HOGENOM" id="CLU_032616_2_3_1"/>
<dbReference type="PANTHER" id="PTHR11088:SF89">
    <property type="entry name" value="TRNA DIMETHYLALLYLTRANSFERASE"/>
    <property type="match status" value="1"/>
</dbReference>
<gene>
    <name evidence="8" type="ORF">AGOS_AER341W</name>
</gene>
<keyword evidence="5" id="KW-0963">Cytoplasm</keyword>
<keyword evidence="5 6" id="KW-0819">tRNA processing</keyword>
<evidence type="ECO:0000256" key="2">
    <source>
        <dbReference type="ARBA" id="ARBA00022679"/>
    </source>
</evidence>
<comment type="catalytic activity">
    <reaction evidence="5 6">
        <text>adenosine(37) in tRNA + dimethylallyl diphosphate = N(6)-dimethylallyladenosine(37) in tRNA + diphosphate</text>
        <dbReference type="Rhea" id="RHEA:26482"/>
        <dbReference type="Rhea" id="RHEA-COMP:10162"/>
        <dbReference type="Rhea" id="RHEA-COMP:10375"/>
        <dbReference type="ChEBI" id="CHEBI:33019"/>
        <dbReference type="ChEBI" id="CHEBI:57623"/>
        <dbReference type="ChEBI" id="CHEBI:74411"/>
        <dbReference type="ChEBI" id="CHEBI:74415"/>
        <dbReference type="EC" id="2.5.1.75"/>
    </reaction>
</comment>
<dbReference type="GO" id="GO:0005524">
    <property type="term" value="F:ATP binding"/>
    <property type="evidence" value="ECO:0007669"/>
    <property type="project" value="UniProtKB-UniRule"/>
</dbReference>
<dbReference type="STRING" id="284811.Q756C6"/>
<dbReference type="OrthoDB" id="775260at2759"/>
<keyword evidence="2 5" id="KW-0808">Transferase</keyword>
<dbReference type="eggNOG" id="KOG1384">
    <property type="taxonomic scope" value="Eukaryota"/>
</dbReference>
<evidence type="ECO:0000256" key="4">
    <source>
        <dbReference type="ARBA" id="ARBA00022840"/>
    </source>
</evidence>
<accession>Q756C6</accession>
<keyword evidence="4 5" id="KW-0067">ATP-binding</keyword>
<dbReference type="NCBIfam" id="TIGR00174">
    <property type="entry name" value="miaA"/>
    <property type="match status" value="1"/>
</dbReference>
<dbReference type="RefSeq" id="NP_985197.1">
    <property type="nucleotide sequence ID" value="NM_210551.1"/>
</dbReference>
<dbReference type="OMA" id="VPHYLID"/>
<comment type="function">
    <text evidence="5">Catalyzes the transfer of a dimethylallyl group onto the adenine at position 37.</text>
</comment>
<dbReference type="FunFam" id="1.10.20.140:FF:000009">
    <property type="entry name" value="tRNA dimethylallyltransferase"/>
    <property type="match status" value="1"/>
</dbReference>
<protein>
    <recommendedName>
        <fullName evidence="5 6">tRNA dimethylallyltransferase</fullName>
        <ecNumber evidence="5 6">2.5.1.75</ecNumber>
    </recommendedName>
</protein>
<dbReference type="InterPro" id="IPR030666">
    <property type="entry name" value="IPP_transferase_euk"/>
</dbReference>
<evidence type="ECO:0000256" key="3">
    <source>
        <dbReference type="ARBA" id="ARBA00022741"/>
    </source>
</evidence>
<dbReference type="FunCoup" id="Q756C6">
    <property type="interactions" value="1009"/>
</dbReference>
<evidence type="ECO:0000256" key="6">
    <source>
        <dbReference type="RuleBase" id="RU003783"/>
    </source>
</evidence>
<dbReference type="KEGG" id="ago:AGOS_AER341W"/>
<dbReference type="PIRSF" id="PIRSF039110">
    <property type="entry name" value="IPP_transferase"/>
    <property type="match status" value="1"/>
</dbReference>
<keyword evidence="3 5" id="KW-0547">Nucleotide-binding</keyword>
<evidence type="ECO:0000256" key="7">
    <source>
        <dbReference type="RuleBase" id="RU003785"/>
    </source>
</evidence>
<dbReference type="Gene3D" id="3.40.50.300">
    <property type="entry name" value="P-loop containing nucleotide triphosphate hydrolases"/>
    <property type="match status" value="1"/>
</dbReference>
<dbReference type="InterPro" id="IPR018022">
    <property type="entry name" value="IPT"/>
</dbReference>
<dbReference type="InParanoid" id="Q756C6"/>
<reference evidence="8 9" key="1">
    <citation type="journal article" date="2004" name="Science">
        <title>The Ashbya gossypii genome as a tool for mapping the ancient Saccharomyces cerevisiae genome.</title>
        <authorList>
            <person name="Dietrich F.S."/>
            <person name="Voegeli S."/>
            <person name="Brachat S."/>
            <person name="Lerch A."/>
            <person name="Gates K."/>
            <person name="Steiner S."/>
            <person name="Mohr C."/>
            <person name="Pohlmann R."/>
            <person name="Luedi P."/>
            <person name="Choi S."/>
            <person name="Wing R.A."/>
            <person name="Flavier A."/>
            <person name="Gaffney T.D."/>
            <person name="Philippsen P."/>
        </authorList>
    </citation>
    <scope>NUCLEOTIDE SEQUENCE [LARGE SCALE GENOMIC DNA]</scope>
    <source>
        <strain evidence="9">ATCC 10895 / CBS 109.51 / FGSC 9923 / NRRL Y-1056</strain>
    </source>
</reference>
<dbReference type="HAMAP" id="MF_00185">
    <property type="entry name" value="IPP_trans"/>
    <property type="match status" value="1"/>
</dbReference>
<keyword evidence="9" id="KW-1185">Reference proteome</keyword>
<dbReference type="GeneID" id="4621411"/>
<dbReference type="GO" id="GO:0005739">
    <property type="term" value="C:mitochondrion"/>
    <property type="evidence" value="ECO:0000318"/>
    <property type="project" value="GO_Central"/>
</dbReference>
<dbReference type="InterPro" id="IPR039657">
    <property type="entry name" value="Dimethylallyltransferase"/>
</dbReference>
<proteinExistence type="inferred from homology"/>
<evidence type="ECO:0000313" key="9">
    <source>
        <dbReference type="Proteomes" id="UP000000591"/>
    </source>
</evidence>
<organism evidence="8 9">
    <name type="scientific">Eremothecium gossypii (strain ATCC 10895 / CBS 109.51 / FGSC 9923 / NRRL Y-1056)</name>
    <name type="common">Yeast</name>
    <name type="synonym">Ashbya gossypii</name>
    <dbReference type="NCBI Taxonomy" id="284811"/>
    <lineage>
        <taxon>Eukaryota</taxon>
        <taxon>Fungi</taxon>
        <taxon>Dikarya</taxon>
        <taxon>Ascomycota</taxon>
        <taxon>Saccharomycotina</taxon>
        <taxon>Saccharomycetes</taxon>
        <taxon>Saccharomycetales</taxon>
        <taxon>Saccharomycetaceae</taxon>
        <taxon>Eremothecium</taxon>
    </lineage>
</organism>
<dbReference type="Pfam" id="PF01715">
    <property type="entry name" value="IPPT"/>
    <property type="match status" value="1"/>
</dbReference>
<evidence type="ECO:0000256" key="1">
    <source>
        <dbReference type="ARBA" id="ARBA00005842"/>
    </source>
</evidence>
<dbReference type="PANTHER" id="PTHR11088">
    <property type="entry name" value="TRNA DIMETHYLALLYLTRANSFERASE"/>
    <property type="match status" value="1"/>
</dbReference>
<dbReference type="Gene3D" id="1.10.20.140">
    <property type="match status" value="1"/>
</dbReference>
<name>Q756C6_EREGS</name>
<evidence type="ECO:0000256" key="5">
    <source>
        <dbReference type="PIRNR" id="PIRNR039110"/>
    </source>
</evidence>
<dbReference type="InterPro" id="IPR027417">
    <property type="entry name" value="P-loop_NTPase"/>
</dbReference>
<sequence length="442" mass="51115">MLRRLLQRVRMGQSLFQPKVLVIAGTTGVGKSQLAVELALRFNGEVINSDSMQVYCGVPIITNKHPIEERRGVKHHLMDYVGWHEEYYLHRFEQECLQCIDDIHRRGKLPIIVGGTHYYLQALFQKRVKGEGSRAPTAAEQELLNSGDADAVYEALGKVDPDIAAKYHPNDIRRVRRMLEIYYTTGTKPSRTFAAQELQLRYDTLFLWLYSDMDSLGPRLDARVDNMLANGGMAEIRELYGYYRNNTYSEEQCQNGIWQVIGFKEFLPWLENSAMESLETCVDKMKTRTRQYAKKQIKWIRKMLIPDISGKIYLLDASDLSRWDNLVHMKAVKMAASFLENSEEVAHELAPPELQFLLTSPARTSSPKENKDWTHYKCPICRDKNDQELTAIGEHNWLIHTRSRRHKANLNRGKKKKAYEEWAKKKLAEEMIEPSSTPTSLS</sequence>
<dbReference type="SUPFAM" id="SSF52540">
    <property type="entry name" value="P-loop containing nucleoside triphosphate hydrolases"/>
    <property type="match status" value="2"/>
</dbReference>